<accession>A0A561UCE2</accession>
<feature type="transmembrane region" description="Helical" evidence="1">
    <location>
        <begin position="89"/>
        <end position="107"/>
    </location>
</feature>
<proteinExistence type="predicted"/>
<evidence type="ECO:0008006" key="4">
    <source>
        <dbReference type="Google" id="ProtNLM"/>
    </source>
</evidence>
<evidence type="ECO:0000313" key="2">
    <source>
        <dbReference type="EMBL" id="TWF97027.1"/>
    </source>
</evidence>
<protein>
    <recommendedName>
        <fullName evidence="4">Integral membrane protein</fullName>
    </recommendedName>
</protein>
<comment type="caution">
    <text evidence="2">The sequence shown here is derived from an EMBL/GenBank/DDBJ whole genome shotgun (WGS) entry which is preliminary data.</text>
</comment>
<evidence type="ECO:0000313" key="3">
    <source>
        <dbReference type="Proteomes" id="UP000317940"/>
    </source>
</evidence>
<organism evidence="2 3">
    <name type="scientific">Kitasatospora viridis</name>
    <dbReference type="NCBI Taxonomy" id="281105"/>
    <lineage>
        <taxon>Bacteria</taxon>
        <taxon>Bacillati</taxon>
        <taxon>Actinomycetota</taxon>
        <taxon>Actinomycetes</taxon>
        <taxon>Kitasatosporales</taxon>
        <taxon>Streptomycetaceae</taxon>
        <taxon>Kitasatospora</taxon>
    </lineage>
</organism>
<keyword evidence="1" id="KW-1133">Transmembrane helix</keyword>
<feature type="transmembrane region" description="Helical" evidence="1">
    <location>
        <begin position="27"/>
        <end position="51"/>
    </location>
</feature>
<dbReference type="RefSeq" id="WP_145903304.1">
    <property type="nucleotide sequence ID" value="NZ_BAAAMZ010000043.1"/>
</dbReference>
<evidence type="ECO:0000256" key="1">
    <source>
        <dbReference type="SAM" id="Phobius"/>
    </source>
</evidence>
<reference evidence="2 3" key="1">
    <citation type="submission" date="2019-06" db="EMBL/GenBank/DDBJ databases">
        <title>Sequencing the genomes of 1000 actinobacteria strains.</title>
        <authorList>
            <person name="Klenk H.-P."/>
        </authorList>
    </citation>
    <scope>NUCLEOTIDE SEQUENCE [LARGE SCALE GENOMIC DNA]</scope>
    <source>
        <strain evidence="2 3">DSM 44826</strain>
    </source>
</reference>
<dbReference type="Proteomes" id="UP000317940">
    <property type="component" value="Unassembled WGS sequence"/>
</dbReference>
<feature type="transmembrane region" description="Helical" evidence="1">
    <location>
        <begin position="113"/>
        <end position="135"/>
    </location>
</feature>
<keyword evidence="1" id="KW-0812">Transmembrane</keyword>
<sequence length="141" mass="14274">MSAEKTAYGAPAGPAGGAVRRTGLAKALAVVVALECLSIVVQAITAGSFLNGNDSMKDVHAKGAAAVIVLALIQLVLSVVHWRKRGPGWLALASTALLVLVVAQAAVGGSHNLAVHVPLGVITFGVAVALATWVWQPRRGA</sequence>
<keyword evidence="1" id="KW-0472">Membrane</keyword>
<gene>
    <name evidence="2" type="ORF">FHX73_11802</name>
</gene>
<keyword evidence="3" id="KW-1185">Reference proteome</keyword>
<dbReference type="OrthoDB" id="3697516at2"/>
<dbReference type="AlphaFoldDB" id="A0A561UCE2"/>
<dbReference type="EMBL" id="VIWT01000001">
    <property type="protein sequence ID" value="TWF97027.1"/>
    <property type="molecule type" value="Genomic_DNA"/>
</dbReference>
<name>A0A561UCE2_9ACTN</name>
<feature type="transmembrane region" description="Helical" evidence="1">
    <location>
        <begin position="63"/>
        <end position="82"/>
    </location>
</feature>